<comment type="caution">
    <text evidence="1">The sequence shown here is derived from an EMBL/GenBank/DDBJ whole genome shotgun (WGS) entry which is preliminary data.</text>
</comment>
<accession>A0A0F9JQC6</accession>
<reference evidence="1" key="1">
    <citation type="journal article" date="2015" name="Nature">
        <title>Complex archaea that bridge the gap between prokaryotes and eukaryotes.</title>
        <authorList>
            <person name="Spang A."/>
            <person name="Saw J.H."/>
            <person name="Jorgensen S.L."/>
            <person name="Zaremba-Niedzwiedzka K."/>
            <person name="Martijn J."/>
            <person name="Lind A.E."/>
            <person name="van Eijk R."/>
            <person name="Schleper C."/>
            <person name="Guy L."/>
            <person name="Ettema T.J."/>
        </authorList>
    </citation>
    <scope>NUCLEOTIDE SEQUENCE</scope>
</reference>
<name>A0A0F9JQC6_9ZZZZ</name>
<dbReference type="AlphaFoldDB" id="A0A0F9JQC6"/>
<evidence type="ECO:0000313" key="1">
    <source>
        <dbReference type="EMBL" id="KKM72094.1"/>
    </source>
</evidence>
<dbReference type="EMBL" id="LAZR01009529">
    <property type="protein sequence ID" value="KKM72094.1"/>
    <property type="molecule type" value="Genomic_DNA"/>
</dbReference>
<organism evidence="1">
    <name type="scientific">marine sediment metagenome</name>
    <dbReference type="NCBI Taxonomy" id="412755"/>
    <lineage>
        <taxon>unclassified sequences</taxon>
        <taxon>metagenomes</taxon>
        <taxon>ecological metagenomes</taxon>
    </lineage>
</organism>
<proteinExistence type="predicted"/>
<protein>
    <submittedName>
        <fullName evidence="1">Uncharacterized protein</fullName>
    </submittedName>
</protein>
<sequence length="118" mass="13040">MPERDAEITDSAHLATIRERLSNSQYNLLGWTGAASNSPTLMLEDIQYLLERAEAAEKDPERMDWLDLNGGLIRLWVDGYGAFRISKARKVYTGATIRQAIDAVIKAEEEGGGDGIAE</sequence>
<gene>
    <name evidence="1" type="ORF">LCGC14_1423950</name>
</gene>